<dbReference type="EMBL" id="PYOJ01000035">
    <property type="protein sequence ID" value="PSV87120.1"/>
    <property type="molecule type" value="Genomic_DNA"/>
</dbReference>
<proteinExistence type="predicted"/>
<reference evidence="1 2" key="1">
    <citation type="submission" date="2018-03" db="EMBL/GenBank/DDBJ databases">
        <title>Whole genome sequencing of Histamine producing bacteria.</title>
        <authorList>
            <person name="Butler K."/>
        </authorList>
    </citation>
    <scope>NUCLEOTIDE SEQUENCE [LARGE SCALE GENOMIC DNA]</scope>
    <source>
        <strain evidence="1 2">ATCC 33979</strain>
    </source>
</reference>
<accession>A0A2T3M5C2</accession>
<evidence type="ECO:0000313" key="2">
    <source>
        <dbReference type="Proteomes" id="UP000240410"/>
    </source>
</evidence>
<organism evidence="1 2">
    <name type="scientific">Photobacterium leiognathi</name>
    <dbReference type="NCBI Taxonomy" id="553611"/>
    <lineage>
        <taxon>Bacteria</taxon>
        <taxon>Pseudomonadati</taxon>
        <taxon>Pseudomonadota</taxon>
        <taxon>Gammaproteobacteria</taxon>
        <taxon>Vibrionales</taxon>
        <taxon>Vibrionaceae</taxon>
        <taxon>Photobacterium</taxon>
    </lineage>
</organism>
<gene>
    <name evidence="1" type="ORF">CTM89_18755</name>
</gene>
<name>A0A2T3M5C2_PHOLE</name>
<dbReference type="AlphaFoldDB" id="A0A2T3M5C2"/>
<sequence>MFMNIYKFLTVDERLELAKQGRCIKKLINDPDRRVRDEALEHDLNILIDDPPLFEENTRK</sequence>
<comment type="caution">
    <text evidence="1">The sequence shown here is derived from an EMBL/GenBank/DDBJ whole genome shotgun (WGS) entry which is preliminary data.</text>
</comment>
<evidence type="ECO:0000313" key="1">
    <source>
        <dbReference type="EMBL" id="PSV87120.1"/>
    </source>
</evidence>
<dbReference type="Proteomes" id="UP000240410">
    <property type="component" value="Unassembled WGS sequence"/>
</dbReference>
<protein>
    <submittedName>
        <fullName evidence="1">Uncharacterized protein</fullName>
    </submittedName>
</protein>